<protein>
    <submittedName>
        <fullName evidence="2">Uncharacterized protein</fullName>
    </submittedName>
</protein>
<dbReference type="EMBL" id="BDIP01002395">
    <property type="protein sequence ID" value="GIQ86238.1"/>
    <property type="molecule type" value="Genomic_DNA"/>
</dbReference>
<evidence type="ECO:0000256" key="1">
    <source>
        <dbReference type="SAM" id="MobiDB-lite"/>
    </source>
</evidence>
<name>A0A9K3CZG1_9EUKA</name>
<feature type="region of interest" description="Disordered" evidence="1">
    <location>
        <begin position="190"/>
        <end position="234"/>
    </location>
</feature>
<organism evidence="2 3">
    <name type="scientific">Kipferlia bialata</name>
    <dbReference type="NCBI Taxonomy" id="797122"/>
    <lineage>
        <taxon>Eukaryota</taxon>
        <taxon>Metamonada</taxon>
        <taxon>Carpediemonas-like organisms</taxon>
        <taxon>Kipferlia</taxon>
    </lineage>
</organism>
<feature type="non-terminal residue" evidence="2">
    <location>
        <position position="1"/>
    </location>
</feature>
<proteinExistence type="predicted"/>
<feature type="compositionally biased region" description="Basic residues" evidence="1">
    <location>
        <begin position="206"/>
        <end position="223"/>
    </location>
</feature>
<evidence type="ECO:0000313" key="3">
    <source>
        <dbReference type="Proteomes" id="UP000265618"/>
    </source>
</evidence>
<accession>A0A9K3CZG1</accession>
<dbReference type="AlphaFoldDB" id="A0A9K3CZG1"/>
<evidence type="ECO:0000313" key="2">
    <source>
        <dbReference type="EMBL" id="GIQ86238.1"/>
    </source>
</evidence>
<sequence length="469" mass="51520">QYVSTLPPLPFPEFVYGSFIRRAFGDRQKAETEIISFLIGLRAYTSGGDAYYKDAFLTLFVDLLSQKLYDPSDIDFACHTYGVLLSISEGIELKHPSVDAFRAETCINRIFQNDPAYCRSVLGSILSAAVPLTGQESLLSLGHADCDSHKKVDVGILLKTIVLQRKALVHMHNQVLGDRLLAIVAEETNTHTQGGDDKDTPQTSRPSKKGKDKKGKGGKTSRGKKADKDPSTILSRGLTEPVELRHLARLFASLMPSMTPCAEYLFDSYVQAMIAAKATPTLAQVLKLIQSASHQHTMAYDVSTRYNPYETIIDPYLALESPLTKEDLMAMCSEACVLVDRLCGVALVIASGTTVDNRLLHTIPNMVPSARGSRPATRALDTAQGTRPSRRVDAVYTRGGTAKCKRRQNRVLFMNVFHLMHLRDGLVSCLPPSLHSKAKTPSVADTPLAPETAARGTHMLIQTLRFCDK</sequence>
<reference evidence="2 3" key="1">
    <citation type="journal article" date="2018" name="PLoS ONE">
        <title>The draft genome of Kipferlia bialata reveals reductive genome evolution in fornicate parasites.</title>
        <authorList>
            <person name="Tanifuji G."/>
            <person name="Takabayashi S."/>
            <person name="Kume K."/>
            <person name="Takagi M."/>
            <person name="Nakayama T."/>
            <person name="Kamikawa R."/>
            <person name="Inagaki Y."/>
            <person name="Hashimoto T."/>
        </authorList>
    </citation>
    <scope>NUCLEOTIDE SEQUENCE [LARGE SCALE GENOMIC DNA]</scope>
    <source>
        <strain evidence="2">NY0173</strain>
    </source>
</reference>
<dbReference type="Proteomes" id="UP000265618">
    <property type="component" value="Unassembled WGS sequence"/>
</dbReference>
<gene>
    <name evidence="2" type="ORF">KIPB_008052</name>
</gene>
<keyword evidence="3" id="KW-1185">Reference proteome</keyword>
<comment type="caution">
    <text evidence="2">The sequence shown here is derived from an EMBL/GenBank/DDBJ whole genome shotgun (WGS) entry which is preliminary data.</text>
</comment>
<feature type="non-terminal residue" evidence="2">
    <location>
        <position position="469"/>
    </location>
</feature>